<evidence type="ECO:0000313" key="3">
    <source>
        <dbReference type="EMBL" id="QDU62634.1"/>
    </source>
</evidence>
<dbReference type="AlphaFoldDB" id="A0A518B6N9"/>
<sequence precursor="true">MPSARRDVTFMTARLFRMLLALIMVGPLVAAGCGGPAPAPEKEEPAAEKPADDKAADAPADEKAADAPADEKPAADAKEVEKKS</sequence>
<proteinExistence type="predicted"/>
<dbReference type="KEGG" id="knv:Pan216_35010"/>
<protein>
    <submittedName>
        <fullName evidence="3">Uncharacterized protein</fullName>
    </submittedName>
</protein>
<organism evidence="3 4">
    <name type="scientific">Kolteria novifilia</name>
    <dbReference type="NCBI Taxonomy" id="2527975"/>
    <lineage>
        <taxon>Bacteria</taxon>
        <taxon>Pseudomonadati</taxon>
        <taxon>Planctomycetota</taxon>
        <taxon>Planctomycetia</taxon>
        <taxon>Kolteriales</taxon>
        <taxon>Kolteriaceae</taxon>
        <taxon>Kolteria</taxon>
    </lineage>
</organism>
<keyword evidence="4" id="KW-1185">Reference proteome</keyword>
<dbReference type="EMBL" id="CP036279">
    <property type="protein sequence ID" value="QDU62634.1"/>
    <property type="molecule type" value="Genomic_DNA"/>
</dbReference>
<dbReference type="Proteomes" id="UP000317093">
    <property type="component" value="Chromosome"/>
</dbReference>
<name>A0A518B6N9_9BACT</name>
<keyword evidence="2" id="KW-0732">Signal</keyword>
<evidence type="ECO:0000256" key="2">
    <source>
        <dbReference type="SAM" id="SignalP"/>
    </source>
</evidence>
<feature type="compositionally biased region" description="Basic and acidic residues" evidence="1">
    <location>
        <begin position="40"/>
        <end position="84"/>
    </location>
</feature>
<reference evidence="3 4" key="1">
    <citation type="submission" date="2019-02" db="EMBL/GenBank/DDBJ databases">
        <title>Deep-cultivation of Planctomycetes and their phenomic and genomic characterization uncovers novel biology.</title>
        <authorList>
            <person name="Wiegand S."/>
            <person name="Jogler M."/>
            <person name="Boedeker C."/>
            <person name="Pinto D."/>
            <person name="Vollmers J."/>
            <person name="Rivas-Marin E."/>
            <person name="Kohn T."/>
            <person name="Peeters S.H."/>
            <person name="Heuer A."/>
            <person name="Rast P."/>
            <person name="Oberbeckmann S."/>
            <person name="Bunk B."/>
            <person name="Jeske O."/>
            <person name="Meyerdierks A."/>
            <person name="Storesund J.E."/>
            <person name="Kallscheuer N."/>
            <person name="Luecker S."/>
            <person name="Lage O.M."/>
            <person name="Pohl T."/>
            <person name="Merkel B.J."/>
            <person name="Hornburger P."/>
            <person name="Mueller R.-W."/>
            <person name="Bruemmer F."/>
            <person name="Labrenz M."/>
            <person name="Spormann A.M."/>
            <person name="Op den Camp H."/>
            <person name="Overmann J."/>
            <person name="Amann R."/>
            <person name="Jetten M.S.M."/>
            <person name="Mascher T."/>
            <person name="Medema M.H."/>
            <person name="Devos D.P."/>
            <person name="Kaster A.-K."/>
            <person name="Ovreas L."/>
            <person name="Rohde M."/>
            <person name="Galperin M.Y."/>
            <person name="Jogler C."/>
        </authorList>
    </citation>
    <scope>NUCLEOTIDE SEQUENCE [LARGE SCALE GENOMIC DNA]</scope>
    <source>
        <strain evidence="3 4">Pan216</strain>
    </source>
</reference>
<feature type="chain" id="PRO_5021934502" evidence="2">
    <location>
        <begin position="31"/>
        <end position="84"/>
    </location>
</feature>
<feature type="region of interest" description="Disordered" evidence="1">
    <location>
        <begin position="31"/>
        <end position="84"/>
    </location>
</feature>
<evidence type="ECO:0000256" key="1">
    <source>
        <dbReference type="SAM" id="MobiDB-lite"/>
    </source>
</evidence>
<gene>
    <name evidence="3" type="ORF">Pan216_35010</name>
</gene>
<accession>A0A518B6N9</accession>
<evidence type="ECO:0000313" key="4">
    <source>
        <dbReference type="Proteomes" id="UP000317093"/>
    </source>
</evidence>
<feature type="signal peptide" evidence="2">
    <location>
        <begin position="1"/>
        <end position="30"/>
    </location>
</feature>
<dbReference type="PROSITE" id="PS51257">
    <property type="entry name" value="PROKAR_LIPOPROTEIN"/>
    <property type="match status" value="1"/>
</dbReference>